<evidence type="ECO:0000313" key="1">
    <source>
        <dbReference type="EMBL" id="KKL92388.1"/>
    </source>
</evidence>
<dbReference type="SUPFAM" id="SSF53822">
    <property type="entry name" value="Periplasmic binding protein-like I"/>
    <property type="match status" value="1"/>
</dbReference>
<dbReference type="EMBL" id="LAZR01019480">
    <property type="protein sequence ID" value="KKL92388.1"/>
    <property type="molecule type" value="Genomic_DNA"/>
</dbReference>
<feature type="non-terminal residue" evidence="1">
    <location>
        <position position="1"/>
    </location>
</feature>
<gene>
    <name evidence="1" type="ORF">LCGC14_1885210</name>
</gene>
<sequence>MKENKPGVKPNILLLDIPNIPEPQRKMDAFKEVVSEKMTDSTFFHVDSEGSTEPAMIGTEQYLQSHPEINFIFGINASSTLGGIAACEQAGRLDIVHASSGAEPPILALLKKPLSPEGGGVIWDVGYGKSAVQYGNHLIEVAATVIKAGNISGQTIDIGYQEVWRDNVDEVIEVMQVWREKAGLKLMDF</sequence>
<comment type="caution">
    <text evidence="1">The sequence shown here is derived from an EMBL/GenBank/DDBJ whole genome shotgun (WGS) entry which is preliminary data.</text>
</comment>
<dbReference type="Gene3D" id="3.40.50.2300">
    <property type="match status" value="1"/>
</dbReference>
<evidence type="ECO:0008006" key="2">
    <source>
        <dbReference type="Google" id="ProtNLM"/>
    </source>
</evidence>
<protein>
    <recommendedName>
        <fullName evidence="2">Periplasmic binding protein domain-containing protein</fullName>
    </recommendedName>
</protein>
<dbReference type="AlphaFoldDB" id="A0A0F9G169"/>
<dbReference type="InterPro" id="IPR028082">
    <property type="entry name" value="Peripla_BP_I"/>
</dbReference>
<name>A0A0F9G169_9ZZZZ</name>
<proteinExistence type="predicted"/>
<reference evidence="1" key="1">
    <citation type="journal article" date="2015" name="Nature">
        <title>Complex archaea that bridge the gap between prokaryotes and eukaryotes.</title>
        <authorList>
            <person name="Spang A."/>
            <person name="Saw J.H."/>
            <person name="Jorgensen S.L."/>
            <person name="Zaremba-Niedzwiedzka K."/>
            <person name="Martijn J."/>
            <person name="Lind A.E."/>
            <person name="van Eijk R."/>
            <person name="Schleper C."/>
            <person name="Guy L."/>
            <person name="Ettema T.J."/>
        </authorList>
    </citation>
    <scope>NUCLEOTIDE SEQUENCE</scope>
</reference>
<accession>A0A0F9G169</accession>
<organism evidence="1">
    <name type="scientific">marine sediment metagenome</name>
    <dbReference type="NCBI Taxonomy" id="412755"/>
    <lineage>
        <taxon>unclassified sequences</taxon>
        <taxon>metagenomes</taxon>
        <taxon>ecological metagenomes</taxon>
    </lineage>
</organism>